<keyword evidence="1" id="KW-0812">Transmembrane</keyword>
<keyword evidence="3" id="KW-1185">Reference proteome</keyword>
<sequence>MKMLMLVGLLLVAGLIYLTAAQLFAGFISVIIFLAELIINGSGAILTFILQFCIRVKHIAARAKQFVQSES</sequence>
<keyword evidence="1" id="KW-0472">Membrane</keyword>
<evidence type="ECO:0000313" key="3">
    <source>
        <dbReference type="Proteomes" id="UP001625389"/>
    </source>
</evidence>
<reference evidence="2 3" key="1">
    <citation type="submission" date="2024-08" db="EMBL/GenBank/DDBJ databases">
        <authorList>
            <person name="Arias E."/>
        </authorList>
    </citation>
    <scope>NUCLEOTIDE SEQUENCE [LARGE SCALE GENOMIC DNA]</scope>
    <source>
        <strain evidence="2 3">FAM 25317</strain>
    </source>
</reference>
<dbReference type="EMBL" id="JBGQPK010000092">
    <property type="protein sequence ID" value="MFL2030367.1"/>
    <property type="molecule type" value="Genomic_DNA"/>
</dbReference>
<gene>
    <name evidence="2" type="ORF">ACEN34_12260</name>
</gene>
<dbReference type="Proteomes" id="UP001625389">
    <property type="component" value="Unassembled WGS sequence"/>
</dbReference>
<protein>
    <submittedName>
        <fullName evidence="2">Uncharacterized protein</fullName>
    </submittedName>
</protein>
<accession>A0ABW8UF10</accession>
<organism evidence="2 3">
    <name type="scientific">Loigolactobacillus zhaoyuanensis</name>
    <dbReference type="NCBI Taxonomy" id="2486017"/>
    <lineage>
        <taxon>Bacteria</taxon>
        <taxon>Bacillati</taxon>
        <taxon>Bacillota</taxon>
        <taxon>Bacilli</taxon>
        <taxon>Lactobacillales</taxon>
        <taxon>Lactobacillaceae</taxon>
        <taxon>Loigolactobacillus</taxon>
    </lineage>
</organism>
<feature type="transmembrane region" description="Helical" evidence="1">
    <location>
        <begin position="31"/>
        <end position="54"/>
    </location>
</feature>
<comment type="caution">
    <text evidence="2">The sequence shown here is derived from an EMBL/GenBank/DDBJ whole genome shotgun (WGS) entry which is preliminary data.</text>
</comment>
<proteinExistence type="predicted"/>
<name>A0ABW8UF10_9LACO</name>
<evidence type="ECO:0000313" key="2">
    <source>
        <dbReference type="EMBL" id="MFL2030367.1"/>
    </source>
</evidence>
<evidence type="ECO:0000256" key="1">
    <source>
        <dbReference type="SAM" id="Phobius"/>
    </source>
</evidence>
<keyword evidence="1" id="KW-1133">Transmembrane helix</keyword>
<dbReference type="RefSeq" id="WP_125550928.1">
    <property type="nucleotide sequence ID" value="NZ_JBGQPK010000092.1"/>
</dbReference>